<dbReference type="AlphaFoldDB" id="W7AQ63"/>
<keyword evidence="1" id="KW-0812">Transmembrane</keyword>
<keyword evidence="1" id="KW-1133">Transmembrane helix</keyword>
<sequence length="450" mass="54351">MLKIVRRGIYYSHEKKKYYTNRLYKKVCNSCLSLNINNMDKCIYCNNILNDNDIRLIKNNIYTDIINVRKNFKIFDEKNNKENYYEPLLNNVKIDDKYVHIKNGKINKSNKLYVYYNCYDYIILNNPYSNSCLNLTILFKGIMYDVKNLKRKDLNCLLHLYNYAYFIMDIFLYFLIISKGKGVHYKYMCNKYRDCDQDYNEEIVDILFELNKIIKERKKNIGINSINSDNKYMENINEANIIDKLNENYVNIYTNILKNTENKSILSMFFKKLEDTNIKNKIQALKKYMYMGAPYPSPINHFSIQILFPPFSNYNFFTFPFYFPIQKIIYDLYLYGHVKNYNHSEIIKNIYNDKLIKEIKEEYNTPIENGIEYKTYKGLINQKRYSMDVWIKHVSKFYDAFKILCNIYPNVMKNDNDDKFLENAILPLIVYQQICHPFYRKTGKKLCYKL</sequence>
<evidence type="ECO:0000313" key="3">
    <source>
        <dbReference type="Proteomes" id="UP000030659"/>
    </source>
</evidence>
<feature type="transmembrane region" description="Helical" evidence="1">
    <location>
        <begin position="160"/>
        <end position="178"/>
    </location>
</feature>
<protein>
    <submittedName>
        <fullName evidence="2">Uncharacterized protein</fullName>
    </submittedName>
</protein>
<reference evidence="2 3" key="1">
    <citation type="submission" date="2013-02" db="EMBL/GenBank/DDBJ databases">
        <title>The Genome Sequence of Plasmodium vinckei petteri CR.</title>
        <authorList>
            <consortium name="The Broad Institute Genome Sequencing Platform"/>
            <consortium name="The Broad Institute Genome Sequencing Center for Infectious Disease"/>
            <person name="Neafsey D."/>
            <person name="Cheeseman I."/>
            <person name="Volkman S."/>
            <person name="Adams J."/>
            <person name="Walker B."/>
            <person name="Young S.K."/>
            <person name="Zeng Q."/>
            <person name="Gargeya S."/>
            <person name="Fitzgerald M."/>
            <person name="Haas B."/>
            <person name="Abouelleil A."/>
            <person name="Alvarado L."/>
            <person name="Arachchi H.M."/>
            <person name="Berlin A.M."/>
            <person name="Chapman S.B."/>
            <person name="Dewar J."/>
            <person name="Goldberg J."/>
            <person name="Griggs A."/>
            <person name="Gujja S."/>
            <person name="Hansen M."/>
            <person name="Howarth C."/>
            <person name="Imamovic A."/>
            <person name="Larimer J."/>
            <person name="McCowan C."/>
            <person name="Murphy C."/>
            <person name="Neiman D."/>
            <person name="Pearson M."/>
            <person name="Priest M."/>
            <person name="Roberts A."/>
            <person name="Saif S."/>
            <person name="Shea T."/>
            <person name="Sisk P."/>
            <person name="Sykes S."/>
            <person name="Wortman J."/>
            <person name="Nusbaum C."/>
            <person name="Birren B."/>
        </authorList>
    </citation>
    <scope>NUCLEOTIDE SEQUENCE [LARGE SCALE GENOMIC DNA]</scope>
    <source>
        <strain evidence="2 3">CR</strain>
    </source>
</reference>
<dbReference type="eggNOG" id="ENOG502SS0Z">
    <property type="taxonomic scope" value="Eukaryota"/>
</dbReference>
<gene>
    <name evidence="2" type="ORF">YYG_03861</name>
</gene>
<dbReference type="Pfam" id="PF06022">
    <property type="entry name" value="Cir_Bir_Yir"/>
    <property type="match status" value="1"/>
</dbReference>
<dbReference type="EMBL" id="KI965403">
    <property type="protein sequence ID" value="EUD70739.1"/>
    <property type="molecule type" value="Genomic_DNA"/>
</dbReference>
<keyword evidence="1" id="KW-0472">Membrane</keyword>
<dbReference type="Proteomes" id="UP000030659">
    <property type="component" value="Unassembled WGS sequence"/>
</dbReference>
<evidence type="ECO:0000313" key="2">
    <source>
        <dbReference type="EMBL" id="EUD70739.1"/>
    </source>
</evidence>
<dbReference type="InterPro" id="IPR006477">
    <property type="entry name" value="Yir_bir_cir"/>
</dbReference>
<evidence type="ECO:0000256" key="1">
    <source>
        <dbReference type="SAM" id="Phobius"/>
    </source>
</evidence>
<organism evidence="2 3">
    <name type="scientific">Plasmodium vinckei petteri</name>
    <dbReference type="NCBI Taxonomy" id="138298"/>
    <lineage>
        <taxon>Eukaryota</taxon>
        <taxon>Sar</taxon>
        <taxon>Alveolata</taxon>
        <taxon>Apicomplexa</taxon>
        <taxon>Aconoidasida</taxon>
        <taxon>Haemosporida</taxon>
        <taxon>Plasmodiidae</taxon>
        <taxon>Plasmodium</taxon>
        <taxon>Plasmodium (Vinckeia)</taxon>
    </lineage>
</organism>
<accession>W7AQ63</accession>
<proteinExistence type="predicted"/>
<name>W7AQ63_PLAVN</name>